<dbReference type="InterPro" id="IPR029063">
    <property type="entry name" value="SAM-dependent_MTases_sf"/>
</dbReference>
<dbReference type="Gene3D" id="3.40.50.150">
    <property type="entry name" value="Vaccinia Virus protein VP39"/>
    <property type="match status" value="1"/>
</dbReference>
<dbReference type="EMBL" id="FPAI01000005">
    <property type="protein sequence ID" value="SFS60069.1"/>
    <property type="molecule type" value="Genomic_DNA"/>
</dbReference>
<evidence type="ECO:0000313" key="7">
    <source>
        <dbReference type="Proteomes" id="UP000321773"/>
    </source>
</evidence>
<keyword evidence="2 5" id="KW-0808">Transferase</keyword>
<keyword evidence="1 5" id="KW-0489">Methyltransferase</keyword>
<dbReference type="InterPro" id="IPR004398">
    <property type="entry name" value="RNA_MeTrfase_RsmD"/>
</dbReference>
<dbReference type="GO" id="GO:0003676">
    <property type="term" value="F:nucleic acid binding"/>
    <property type="evidence" value="ECO:0007669"/>
    <property type="project" value="InterPro"/>
</dbReference>
<dbReference type="Proteomes" id="UP000321773">
    <property type="component" value="Unassembled WGS sequence"/>
</dbReference>
<evidence type="ECO:0000313" key="6">
    <source>
        <dbReference type="Proteomes" id="UP000199139"/>
    </source>
</evidence>
<dbReference type="PANTHER" id="PTHR43542:SF1">
    <property type="entry name" value="METHYLTRANSFERASE"/>
    <property type="match status" value="1"/>
</dbReference>
<organism evidence="5 6">
    <name type="scientific">Halolactibacillus miurensis</name>
    <dbReference type="NCBI Taxonomy" id="306541"/>
    <lineage>
        <taxon>Bacteria</taxon>
        <taxon>Bacillati</taxon>
        <taxon>Bacillota</taxon>
        <taxon>Bacilli</taxon>
        <taxon>Bacillales</taxon>
        <taxon>Bacillaceae</taxon>
        <taxon>Halolactibacillus</taxon>
    </lineage>
</organism>
<dbReference type="Pfam" id="PF03602">
    <property type="entry name" value="Cons_hypoth95"/>
    <property type="match status" value="1"/>
</dbReference>
<dbReference type="CDD" id="cd02440">
    <property type="entry name" value="AdoMet_MTases"/>
    <property type="match status" value="1"/>
</dbReference>
<gene>
    <name evidence="4" type="ORF">HMI01_05130</name>
    <name evidence="5" type="ORF">SAMN05421668_105163</name>
</gene>
<dbReference type="STRING" id="306541.SAMN05421668_105163"/>
<evidence type="ECO:0000313" key="4">
    <source>
        <dbReference type="EMBL" id="GEM03525.1"/>
    </source>
</evidence>
<dbReference type="PANTHER" id="PTHR43542">
    <property type="entry name" value="METHYLTRANSFERASE"/>
    <property type="match status" value="1"/>
</dbReference>
<dbReference type="OrthoDB" id="9803017at2"/>
<evidence type="ECO:0000256" key="3">
    <source>
        <dbReference type="SAM" id="MobiDB-lite"/>
    </source>
</evidence>
<reference evidence="4 7" key="2">
    <citation type="submission" date="2019-07" db="EMBL/GenBank/DDBJ databases">
        <title>Whole genome shotgun sequence of Halolactibacillus miurensis NBRC 100873.</title>
        <authorList>
            <person name="Hosoyama A."/>
            <person name="Uohara A."/>
            <person name="Ohji S."/>
            <person name="Ichikawa N."/>
        </authorList>
    </citation>
    <scope>NUCLEOTIDE SEQUENCE [LARGE SCALE GENOMIC DNA]</scope>
    <source>
        <strain evidence="4 7">NBRC 100873</strain>
    </source>
</reference>
<dbReference type="AlphaFoldDB" id="A0A1I6R5Z2"/>
<accession>A0A1I6R5Z2</accession>
<proteinExistence type="predicted"/>
<reference evidence="5 6" key="1">
    <citation type="submission" date="2016-10" db="EMBL/GenBank/DDBJ databases">
        <authorList>
            <person name="de Groot N.N."/>
        </authorList>
    </citation>
    <scope>NUCLEOTIDE SEQUENCE [LARGE SCALE GENOMIC DNA]</scope>
    <source>
        <strain evidence="5 6">DSM 17074</strain>
    </source>
</reference>
<dbReference type="PIRSF" id="PIRSF004553">
    <property type="entry name" value="CHP00095"/>
    <property type="match status" value="1"/>
</dbReference>
<dbReference type="InterPro" id="IPR002052">
    <property type="entry name" value="DNA_methylase_N6_adenine_CS"/>
</dbReference>
<keyword evidence="7" id="KW-1185">Reference proteome</keyword>
<evidence type="ECO:0000256" key="2">
    <source>
        <dbReference type="ARBA" id="ARBA00022679"/>
    </source>
</evidence>
<evidence type="ECO:0000313" key="5">
    <source>
        <dbReference type="EMBL" id="SFS60069.1"/>
    </source>
</evidence>
<dbReference type="EMBL" id="BJWJ01000004">
    <property type="protein sequence ID" value="GEM03525.1"/>
    <property type="molecule type" value="Genomic_DNA"/>
</dbReference>
<dbReference type="NCBIfam" id="TIGR00095">
    <property type="entry name" value="16S rRNA (guanine(966)-N(2))-methyltransferase RsmD"/>
    <property type="match status" value="1"/>
</dbReference>
<dbReference type="GO" id="GO:0031167">
    <property type="term" value="P:rRNA methylation"/>
    <property type="evidence" value="ECO:0007669"/>
    <property type="project" value="InterPro"/>
</dbReference>
<dbReference type="SUPFAM" id="SSF53335">
    <property type="entry name" value="S-adenosyl-L-methionine-dependent methyltransferases"/>
    <property type="match status" value="1"/>
</dbReference>
<name>A0A1I6R5Z2_9BACI</name>
<dbReference type="GO" id="GO:0008168">
    <property type="term" value="F:methyltransferase activity"/>
    <property type="evidence" value="ECO:0007669"/>
    <property type="project" value="UniProtKB-KW"/>
</dbReference>
<dbReference type="PROSITE" id="PS00092">
    <property type="entry name" value="N6_MTASE"/>
    <property type="match status" value="1"/>
</dbReference>
<sequence length="189" mass="21605">MRVIAGEHKGRRLQAVPGKETRPTSDKVKESLFNRIGPFFEGGRALDLFAGSGNLGIESLSRGMDHVVFVDQQKQAIETIHKNLDTLRLVSKAEVYRNDAFRALKALSKREVQFDYIFLDPPYQKGFYQKLLKQMAELNLTHEQTLLVLEHDTHLTLPDEINGFIQERSEKYGGITAITLYKRKEVTND</sequence>
<protein>
    <submittedName>
        <fullName evidence="4 5">Methyltransferase</fullName>
    </submittedName>
</protein>
<dbReference type="Proteomes" id="UP000199139">
    <property type="component" value="Unassembled WGS sequence"/>
</dbReference>
<evidence type="ECO:0000256" key="1">
    <source>
        <dbReference type="ARBA" id="ARBA00022603"/>
    </source>
</evidence>
<feature type="region of interest" description="Disordered" evidence="3">
    <location>
        <begin position="1"/>
        <end position="25"/>
    </location>
</feature>